<dbReference type="InterPro" id="IPR020603">
    <property type="entry name" value="MraZ_dom"/>
</dbReference>
<dbReference type="Proteomes" id="UP000005824">
    <property type="component" value="Unassembled WGS sequence"/>
</dbReference>
<keyword evidence="4 7" id="KW-0805">Transcription regulation</keyword>
<keyword evidence="2 7" id="KW-0963">Cytoplasm</keyword>
<dbReference type="Gene3D" id="3.40.1550.20">
    <property type="entry name" value="Transcriptional regulator MraZ domain"/>
    <property type="match status" value="1"/>
</dbReference>
<dbReference type="GO" id="GO:0000976">
    <property type="term" value="F:transcription cis-regulatory region binding"/>
    <property type="evidence" value="ECO:0007669"/>
    <property type="project" value="TreeGrafter"/>
</dbReference>
<evidence type="ECO:0000259" key="8">
    <source>
        <dbReference type="PROSITE" id="PS51740"/>
    </source>
</evidence>
<name>B4D204_9BACT</name>
<dbReference type="GO" id="GO:2000143">
    <property type="term" value="P:negative regulation of DNA-templated transcription initiation"/>
    <property type="evidence" value="ECO:0007669"/>
    <property type="project" value="TreeGrafter"/>
</dbReference>
<dbReference type="AlphaFoldDB" id="B4D204"/>
<dbReference type="STRING" id="497964.CfE428DRAFT_2942"/>
<dbReference type="SUPFAM" id="SSF89447">
    <property type="entry name" value="AbrB/MazE/MraZ-like"/>
    <property type="match status" value="1"/>
</dbReference>
<dbReference type="GO" id="GO:0009295">
    <property type="term" value="C:nucleoid"/>
    <property type="evidence" value="ECO:0007669"/>
    <property type="project" value="UniProtKB-SubCell"/>
</dbReference>
<dbReference type="InterPro" id="IPR007159">
    <property type="entry name" value="SpoVT-AbrB_dom"/>
</dbReference>
<dbReference type="RefSeq" id="WP_006980267.1">
    <property type="nucleotide sequence ID" value="NZ_ABVL01000007.1"/>
</dbReference>
<keyword evidence="10" id="KW-1185">Reference proteome</keyword>
<evidence type="ECO:0000256" key="7">
    <source>
        <dbReference type="HAMAP-Rule" id="MF_01008"/>
    </source>
</evidence>
<dbReference type="CDD" id="cd16321">
    <property type="entry name" value="MraZ_C"/>
    <property type="match status" value="1"/>
</dbReference>
<comment type="subunit">
    <text evidence="7">Forms oligomers.</text>
</comment>
<organism evidence="9 10">
    <name type="scientific">Chthoniobacter flavus Ellin428</name>
    <dbReference type="NCBI Taxonomy" id="497964"/>
    <lineage>
        <taxon>Bacteria</taxon>
        <taxon>Pseudomonadati</taxon>
        <taxon>Verrucomicrobiota</taxon>
        <taxon>Spartobacteria</taxon>
        <taxon>Chthoniobacterales</taxon>
        <taxon>Chthoniobacteraceae</taxon>
        <taxon>Chthoniobacter</taxon>
    </lineage>
</organism>
<dbReference type="PANTHER" id="PTHR34701:SF1">
    <property type="entry name" value="TRANSCRIPTIONAL REGULATOR MRAZ"/>
    <property type="match status" value="1"/>
</dbReference>
<dbReference type="GO" id="GO:0005737">
    <property type="term" value="C:cytoplasm"/>
    <property type="evidence" value="ECO:0007669"/>
    <property type="project" value="UniProtKB-UniRule"/>
</dbReference>
<evidence type="ECO:0000313" key="9">
    <source>
        <dbReference type="EMBL" id="EDY19766.1"/>
    </source>
</evidence>
<dbReference type="GO" id="GO:0003700">
    <property type="term" value="F:DNA-binding transcription factor activity"/>
    <property type="evidence" value="ECO:0007669"/>
    <property type="project" value="UniProtKB-UniRule"/>
</dbReference>
<feature type="domain" description="SpoVT-AbrB" evidence="8">
    <location>
        <begin position="16"/>
        <end position="61"/>
    </location>
</feature>
<dbReference type="eggNOG" id="COG2001">
    <property type="taxonomic scope" value="Bacteria"/>
</dbReference>
<dbReference type="CDD" id="cd16320">
    <property type="entry name" value="MraZ_N"/>
    <property type="match status" value="1"/>
</dbReference>
<reference evidence="9 10" key="1">
    <citation type="journal article" date="2011" name="J. Bacteriol.">
        <title>Genome sequence of Chthoniobacter flavus Ellin428, an aerobic heterotrophic soil bacterium.</title>
        <authorList>
            <person name="Kant R."/>
            <person name="van Passel M.W."/>
            <person name="Palva A."/>
            <person name="Lucas S."/>
            <person name="Lapidus A."/>
            <person name="Glavina Del Rio T."/>
            <person name="Dalin E."/>
            <person name="Tice H."/>
            <person name="Bruce D."/>
            <person name="Goodwin L."/>
            <person name="Pitluck S."/>
            <person name="Larimer F.W."/>
            <person name="Land M.L."/>
            <person name="Hauser L."/>
            <person name="Sangwan P."/>
            <person name="de Vos W.M."/>
            <person name="Janssen P.H."/>
            <person name="Smidt H."/>
        </authorList>
    </citation>
    <scope>NUCLEOTIDE SEQUENCE [LARGE SCALE GENOMIC DNA]</scope>
    <source>
        <strain evidence="9 10">Ellin428</strain>
    </source>
</reference>
<dbReference type="PANTHER" id="PTHR34701">
    <property type="entry name" value="TRANSCRIPTIONAL REGULATOR MRAZ"/>
    <property type="match status" value="1"/>
</dbReference>
<dbReference type="HAMAP" id="MF_01008">
    <property type="entry name" value="MraZ"/>
    <property type="match status" value="1"/>
</dbReference>
<evidence type="ECO:0000313" key="10">
    <source>
        <dbReference type="Proteomes" id="UP000005824"/>
    </source>
</evidence>
<evidence type="ECO:0000256" key="6">
    <source>
        <dbReference type="ARBA" id="ARBA00023163"/>
    </source>
</evidence>
<dbReference type="InParanoid" id="B4D204"/>
<protein>
    <recommendedName>
        <fullName evidence="1 7">Transcriptional regulator MraZ</fullName>
    </recommendedName>
</protein>
<proteinExistence type="inferred from homology"/>
<dbReference type="Pfam" id="PF02381">
    <property type="entry name" value="MraZ"/>
    <property type="match status" value="1"/>
</dbReference>
<accession>B4D204</accession>
<dbReference type="EMBL" id="ABVL01000007">
    <property type="protein sequence ID" value="EDY19766.1"/>
    <property type="molecule type" value="Genomic_DNA"/>
</dbReference>
<sequence>MADTNQNNATPVYVGEFCHAIDGKNRITIPAEWRPTEEKETELFLIPSSTANCLTVMPRHELDRVRTKAAALPGAQRTAVLRRIGALSRQVTLDKHGRLSLPDEFCKQLKFSGNVTLSGVVETFEIWNTEEWTAAQVVQKADSAALLADLGL</sequence>
<comment type="caution">
    <text evidence="9">The sequence shown here is derived from an EMBL/GenBank/DDBJ whole genome shotgun (WGS) entry which is preliminary data.</text>
</comment>
<keyword evidence="6 7" id="KW-0804">Transcription</keyword>
<feature type="domain" description="SpoVT-AbrB" evidence="8">
    <location>
        <begin position="88"/>
        <end position="131"/>
    </location>
</feature>
<comment type="subcellular location">
    <subcellularLocation>
        <location evidence="7">Cytoplasm</location>
        <location evidence="7">Nucleoid</location>
    </subcellularLocation>
</comment>
<dbReference type="InterPro" id="IPR003444">
    <property type="entry name" value="MraZ"/>
</dbReference>
<dbReference type="PROSITE" id="PS51740">
    <property type="entry name" value="SPOVT_ABRB"/>
    <property type="match status" value="2"/>
</dbReference>
<evidence type="ECO:0000256" key="4">
    <source>
        <dbReference type="ARBA" id="ARBA00023015"/>
    </source>
</evidence>
<gene>
    <name evidence="7" type="primary">mraZ</name>
    <name evidence="9" type="ORF">CfE428DRAFT_2942</name>
</gene>
<comment type="similarity">
    <text evidence="7">Belongs to the MraZ family.</text>
</comment>
<dbReference type="InterPro" id="IPR038619">
    <property type="entry name" value="MraZ_sf"/>
</dbReference>
<keyword evidence="5 7" id="KW-0238">DNA-binding</keyword>
<evidence type="ECO:0000256" key="2">
    <source>
        <dbReference type="ARBA" id="ARBA00022490"/>
    </source>
</evidence>
<keyword evidence="3" id="KW-0677">Repeat</keyword>
<dbReference type="InterPro" id="IPR037914">
    <property type="entry name" value="SpoVT-AbrB_sf"/>
</dbReference>
<evidence type="ECO:0000256" key="3">
    <source>
        <dbReference type="ARBA" id="ARBA00022737"/>
    </source>
</evidence>
<dbReference type="InterPro" id="IPR035644">
    <property type="entry name" value="MraZ_C"/>
</dbReference>
<evidence type="ECO:0000256" key="5">
    <source>
        <dbReference type="ARBA" id="ARBA00023125"/>
    </source>
</evidence>
<evidence type="ECO:0000256" key="1">
    <source>
        <dbReference type="ARBA" id="ARBA00013860"/>
    </source>
</evidence>
<dbReference type="InterPro" id="IPR035642">
    <property type="entry name" value="MraZ_N"/>
</dbReference>